<protein>
    <recommendedName>
        <fullName evidence="3">YD repeat-containing protein</fullName>
    </recommendedName>
</protein>
<evidence type="ECO:0000313" key="2">
    <source>
        <dbReference type="Proteomes" id="UP001596161"/>
    </source>
</evidence>
<sequence>MKKLLPALFLAFAFFSCKNEKSDPTPNQELLLYPTEITRTTSHSPDVVKIKYTYNSENQIVKEEVFGNNVLERSSVFSYFADGNLHFKQVYGSTGRFLEQDEMVYNGGTLPQKLLHSYIDSTGTPNLHHKRMYLFEANGNITRWSDQTPDNYLINSRTYLYKSNNLVETTGTGDHGQFQDKIELTFDGKMDPFANTNINPVRFAGNELKMEMKNQAGQVISFYTNAYEYNDKGFPVKKIQTLSDGTVKTETYVYKSE</sequence>
<dbReference type="EMBL" id="JBHSKT010000001">
    <property type="protein sequence ID" value="MFC5269208.1"/>
    <property type="molecule type" value="Genomic_DNA"/>
</dbReference>
<keyword evidence="2" id="KW-1185">Reference proteome</keyword>
<evidence type="ECO:0000313" key="1">
    <source>
        <dbReference type="EMBL" id="MFC5269208.1"/>
    </source>
</evidence>
<dbReference type="PROSITE" id="PS51257">
    <property type="entry name" value="PROKAR_LIPOPROTEIN"/>
    <property type="match status" value="1"/>
</dbReference>
<gene>
    <name evidence="1" type="ORF">ACFPIB_01215</name>
</gene>
<dbReference type="RefSeq" id="WP_378015589.1">
    <property type="nucleotide sequence ID" value="NZ_JBHSKT010000001.1"/>
</dbReference>
<reference evidence="2" key="1">
    <citation type="journal article" date="2019" name="Int. J. Syst. Evol. Microbiol.">
        <title>The Global Catalogue of Microorganisms (GCM) 10K type strain sequencing project: providing services to taxonomists for standard genome sequencing and annotation.</title>
        <authorList>
            <consortium name="The Broad Institute Genomics Platform"/>
            <consortium name="The Broad Institute Genome Sequencing Center for Infectious Disease"/>
            <person name="Wu L."/>
            <person name="Ma J."/>
        </authorList>
    </citation>
    <scope>NUCLEOTIDE SEQUENCE [LARGE SCALE GENOMIC DNA]</scope>
    <source>
        <strain evidence="2">KACC 12602</strain>
    </source>
</reference>
<proteinExistence type="predicted"/>
<organism evidence="1 2">
    <name type="scientific">Adhaeribacter terreus</name>
    <dbReference type="NCBI Taxonomy" id="529703"/>
    <lineage>
        <taxon>Bacteria</taxon>
        <taxon>Pseudomonadati</taxon>
        <taxon>Bacteroidota</taxon>
        <taxon>Cytophagia</taxon>
        <taxon>Cytophagales</taxon>
        <taxon>Hymenobacteraceae</taxon>
        <taxon>Adhaeribacter</taxon>
    </lineage>
</organism>
<dbReference type="Gene3D" id="2.180.10.10">
    <property type="entry name" value="RHS repeat-associated core"/>
    <property type="match status" value="1"/>
</dbReference>
<name>A0ABW0E7T9_9BACT</name>
<evidence type="ECO:0008006" key="3">
    <source>
        <dbReference type="Google" id="ProtNLM"/>
    </source>
</evidence>
<accession>A0ABW0E7T9</accession>
<dbReference type="Proteomes" id="UP001596161">
    <property type="component" value="Unassembled WGS sequence"/>
</dbReference>
<comment type="caution">
    <text evidence="1">The sequence shown here is derived from an EMBL/GenBank/DDBJ whole genome shotgun (WGS) entry which is preliminary data.</text>
</comment>